<protein>
    <recommendedName>
        <fullName evidence="1">AB hydrolase-1 domain-containing protein</fullName>
    </recommendedName>
</protein>
<sequence length="236" mass="26441">MQKVVEGILANCEELGRGKKNLLILHGWGGSLNEWRAVAEKLAERNRVTLVDLPGFGVSQKPSGDWGIYEYADWVEEFMKKTGIKEPTVLGHSFGGRVAIILGARRKAAKLVLVDAAGIEVKDFRARAFATLAPMFRRLPQKIKNWFGSPDYRTAGNMREIFVKVIGQDLRRHLGEIGCPTLVVWGERDMLLPIWQARVIKEGIKGAVLRIVWGATHWPHLEKPGELGQILEEEGI</sequence>
<dbReference type="PANTHER" id="PTHR43798">
    <property type="entry name" value="MONOACYLGLYCEROL LIPASE"/>
    <property type="match status" value="1"/>
</dbReference>
<dbReference type="Gene3D" id="3.40.50.1820">
    <property type="entry name" value="alpha/beta hydrolase"/>
    <property type="match status" value="1"/>
</dbReference>
<organism evidence="2 3">
    <name type="scientific">Candidatus Amesbacteria bacterium RIFCSPHIGHO2_01_FULL_48_32b</name>
    <dbReference type="NCBI Taxonomy" id="1797253"/>
    <lineage>
        <taxon>Bacteria</taxon>
        <taxon>Candidatus Amesiibacteriota</taxon>
    </lineage>
</organism>
<dbReference type="PANTHER" id="PTHR43798:SF33">
    <property type="entry name" value="HYDROLASE, PUTATIVE (AFU_ORTHOLOGUE AFUA_2G14860)-RELATED"/>
    <property type="match status" value="1"/>
</dbReference>
<evidence type="ECO:0000259" key="1">
    <source>
        <dbReference type="Pfam" id="PF00561"/>
    </source>
</evidence>
<dbReference type="PRINTS" id="PR00111">
    <property type="entry name" value="ABHYDROLASE"/>
</dbReference>
<feature type="domain" description="AB hydrolase-1" evidence="1">
    <location>
        <begin position="22"/>
        <end position="136"/>
    </location>
</feature>
<dbReference type="InterPro" id="IPR029058">
    <property type="entry name" value="AB_hydrolase_fold"/>
</dbReference>
<dbReference type="InterPro" id="IPR000073">
    <property type="entry name" value="AB_hydrolase_1"/>
</dbReference>
<dbReference type="Proteomes" id="UP000178176">
    <property type="component" value="Unassembled WGS sequence"/>
</dbReference>
<reference evidence="2 3" key="1">
    <citation type="journal article" date="2016" name="Nat. Commun.">
        <title>Thousands of microbial genomes shed light on interconnected biogeochemical processes in an aquifer system.</title>
        <authorList>
            <person name="Anantharaman K."/>
            <person name="Brown C.T."/>
            <person name="Hug L.A."/>
            <person name="Sharon I."/>
            <person name="Castelle C.J."/>
            <person name="Probst A.J."/>
            <person name="Thomas B.C."/>
            <person name="Singh A."/>
            <person name="Wilkins M.J."/>
            <person name="Karaoz U."/>
            <person name="Brodie E.L."/>
            <person name="Williams K.H."/>
            <person name="Hubbard S.S."/>
            <person name="Banfield J.F."/>
        </authorList>
    </citation>
    <scope>NUCLEOTIDE SEQUENCE [LARGE SCALE GENOMIC DNA]</scope>
</reference>
<dbReference type="EMBL" id="MEXH01000011">
    <property type="protein sequence ID" value="OGC92612.1"/>
    <property type="molecule type" value="Genomic_DNA"/>
</dbReference>
<dbReference type="Pfam" id="PF00561">
    <property type="entry name" value="Abhydrolase_1"/>
    <property type="match status" value="1"/>
</dbReference>
<dbReference type="InterPro" id="IPR050266">
    <property type="entry name" value="AB_hydrolase_sf"/>
</dbReference>
<dbReference type="SUPFAM" id="SSF53474">
    <property type="entry name" value="alpha/beta-Hydrolases"/>
    <property type="match status" value="1"/>
</dbReference>
<accession>A0A1F4YFB9</accession>
<dbReference type="AlphaFoldDB" id="A0A1F4YFB9"/>
<name>A0A1F4YFB9_9BACT</name>
<proteinExistence type="predicted"/>
<gene>
    <name evidence="2" type="ORF">A2876_02915</name>
</gene>
<evidence type="ECO:0000313" key="3">
    <source>
        <dbReference type="Proteomes" id="UP000178176"/>
    </source>
</evidence>
<comment type="caution">
    <text evidence="2">The sequence shown here is derived from an EMBL/GenBank/DDBJ whole genome shotgun (WGS) entry which is preliminary data.</text>
</comment>
<dbReference type="GO" id="GO:0016020">
    <property type="term" value="C:membrane"/>
    <property type="evidence" value="ECO:0007669"/>
    <property type="project" value="TreeGrafter"/>
</dbReference>
<evidence type="ECO:0000313" key="2">
    <source>
        <dbReference type="EMBL" id="OGC92612.1"/>
    </source>
</evidence>